<dbReference type="SUPFAM" id="SSF103107">
    <property type="entry name" value="Hypothetical protein c14orf129, hspc210"/>
    <property type="match status" value="1"/>
</dbReference>
<proteinExistence type="predicted"/>
<gene>
    <name evidence="2" type="ORF">ROZALSC1DRAFT_26473</name>
</gene>
<evidence type="ECO:0000259" key="1">
    <source>
        <dbReference type="Pfam" id="PF05303"/>
    </source>
</evidence>
<dbReference type="EMBL" id="ML004908">
    <property type="protein sequence ID" value="RKP22135.1"/>
    <property type="molecule type" value="Genomic_DNA"/>
</dbReference>
<dbReference type="AlphaFoldDB" id="A0A4P9YR31"/>
<accession>A0A4P9YR31</accession>
<name>A0A4P9YR31_ROZAC</name>
<feature type="domain" description="GSKIP" evidence="1">
    <location>
        <begin position="60"/>
        <end position="89"/>
    </location>
</feature>
<evidence type="ECO:0000313" key="2">
    <source>
        <dbReference type="EMBL" id="RKP22135.1"/>
    </source>
</evidence>
<protein>
    <recommendedName>
        <fullName evidence="1">GSKIP domain-containing protein</fullName>
    </recommendedName>
</protein>
<dbReference type="Proteomes" id="UP000281549">
    <property type="component" value="Unassembled WGS sequence"/>
</dbReference>
<reference evidence="3" key="1">
    <citation type="journal article" date="2018" name="Nat. Microbiol.">
        <title>Leveraging single-cell genomics to expand the fungal tree of life.</title>
        <authorList>
            <person name="Ahrendt S.R."/>
            <person name="Quandt C.A."/>
            <person name="Ciobanu D."/>
            <person name="Clum A."/>
            <person name="Salamov A."/>
            <person name="Andreopoulos B."/>
            <person name="Cheng J.F."/>
            <person name="Woyke T."/>
            <person name="Pelin A."/>
            <person name="Henrissat B."/>
            <person name="Reynolds N.K."/>
            <person name="Benny G.L."/>
            <person name="Smith M.E."/>
            <person name="James T.Y."/>
            <person name="Grigoriev I.V."/>
        </authorList>
    </citation>
    <scope>NUCLEOTIDE SEQUENCE [LARGE SCALE GENOMIC DNA]</scope>
    <source>
        <strain evidence="3">CSF55</strain>
    </source>
</reference>
<dbReference type="Pfam" id="PF05303">
    <property type="entry name" value="GSKIP_dom"/>
    <property type="match status" value="1"/>
</dbReference>
<dbReference type="InterPro" id="IPR023231">
    <property type="entry name" value="GSKIP_dom_sf"/>
</dbReference>
<sequence length="93" mass="10869">MLDLKQELTVLLKEYEGFILCHRFFSYDRSEIKFSITTIDSKTVNISFSQKGFLHGADGMLFENFEALLNNVSPQFKFYFSNLLIKKLESDIN</sequence>
<dbReference type="Gene3D" id="3.30.2280.10">
    <property type="entry name" value="Hypothetical protein (hspc210)"/>
    <property type="match status" value="1"/>
</dbReference>
<dbReference type="InterPro" id="IPR007967">
    <property type="entry name" value="GSKIP_dom"/>
</dbReference>
<evidence type="ECO:0000313" key="3">
    <source>
        <dbReference type="Proteomes" id="UP000281549"/>
    </source>
</evidence>
<organism evidence="2 3">
    <name type="scientific">Rozella allomycis (strain CSF55)</name>
    <dbReference type="NCBI Taxonomy" id="988480"/>
    <lineage>
        <taxon>Eukaryota</taxon>
        <taxon>Fungi</taxon>
        <taxon>Fungi incertae sedis</taxon>
        <taxon>Cryptomycota</taxon>
        <taxon>Cryptomycota incertae sedis</taxon>
        <taxon>Rozella</taxon>
    </lineage>
</organism>